<reference evidence="1 2" key="1">
    <citation type="submission" date="2022-07" db="EMBL/GenBank/DDBJ databases">
        <title>Mucilaginibacter sp. JC4.</title>
        <authorList>
            <person name="Le V."/>
            <person name="Ko S.-R."/>
            <person name="Ahn C.-Y."/>
            <person name="Oh H.-M."/>
        </authorList>
    </citation>
    <scope>NUCLEOTIDE SEQUENCE [LARGE SCALE GENOMIC DNA]</scope>
    <source>
        <strain evidence="1 2">JC4</strain>
    </source>
</reference>
<accession>A0ABT1SY87</accession>
<organism evidence="1 2">
    <name type="scientific">Mucilaginibacter aquariorum</name>
    <dbReference type="NCBI Taxonomy" id="2967225"/>
    <lineage>
        <taxon>Bacteria</taxon>
        <taxon>Pseudomonadati</taxon>
        <taxon>Bacteroidota</taxon>
        <taxon>Sphingobacteriia</taxon>
        <taxon>Sphingobacteriales</taxon>
        <taxon>Sphingobacteriaceae</taxon>
        <taxon>Mucilaginibacter</taxon>
    </lineage>
</organism>
<protein>
    <submittedName>
        <fullName evidence="1">Uncharacterized protein</fullName>
    </submittedName>
</protein>
<evidence type="ECO:0000313" key="1">
    <source>
        <dbReference type="EMBL" id="MCQ6957178.1"/>
    </source>
</evidence>
<evidence type="ECO:0000313" key="2">
    <source>
        <dbReference type="Proteomes" id="UP001204376"/>
    </source>
</evidence>
<keyword evidence="2" id="KW-1185">Reference proteome</keyword>
<gene>
    <name evidence="1" type="ORF">NPE20_04385</name>
</gene>
<sequence>MIEVFKTDVQSVEQSKPLIRKLKNYIPGGWVNFDLEDCDKVLRVEGSVFSVEAIIKLLHKNGHHCEILD</sequence>
<dbReference type="Proteomes" id="UP001204376">
    <property type="component" value="Unassembled WGS sequence"/>
</dbReference>
<dbReference type="EMBL" id="JANHOH010000001">
    <property type="protein sequence ID" value="MCQ6957178.1"/>
    <property type="molecule type" value="Genomic_DNA"/>
</dbReference>
<proteinExistence type="predicted"/>
<name>A0ABT1SY87_9SPHI</name>
<dbReference type="RefSeq" id="WP_256537386.1">
    <property type="nucleotide sequence ID" value="NZ_JANHOH010000001.1"/>
</dbReference>
<comment type="caution">
    <text evidence="1">The sequence shown here is derived from an EMBL/GenBank/DDBJ whole genome shotgun (WGS) entry which is preliminary data.</text>
</comment>